<dbReference type="RefSeq" id="WP_120245060.1">
    <property type="nucleotide sequence ID" value="NZ_RAPO01000002.1"/>
</dbReference>
<dbReference type="InterPro" id="IPR058716">
    <property type="entry name" value="WNWW_dom-containing"/>
</dbReference>
<reference evidence="1 2" key="1">
    <citation type="submission" date="2018-09" db="EMBL/GenBank/DDBJ databases">
        <title>Genomic Encyclopedia of Archaeal and Bacterial Type Strains, Phase II (KMG-II): from individual species to whole genera.</title>
        <authorList>
            <person name="Goeker M."/>
        </authorList>
    </citation>
    <scope>NUCLEOTIDE SEQUENCE [LARGE SCALE GENOMIC DNA]</scope>
    <source>
        <strain evidence="1 2">DSM 13151</strain>
    </source>
</reference>
<evidence type="ECO:0000313" key="2">
    <source>
        <dbReference type="Proteomes" id="UP000283805"/>
    </source>
</evidence>
<proteinExistence type="predicted"/>
<evidence type="ECO:0000313" key="1">
    <source>
        <dbReference type="EMBL" id="RKD95832.1"/>
    </source>
</evidence>
<dbReference type="Proteomes" id="UP000283805">
    <property type="component" value="Unassembled WGS sequence"/>
</dbReference>
<dbReference type="OrthoDB" id="197908at2157"/>
<dbReference type="EMBL" id="RAPO01000002">
    <property type="protein sequence ID" value="RKD95832.1"/>
    <property type="molecule type" value="Genomic_DNA"/>
</dbReference>
<name>A0A3R7DDZ7_9EURY</name>
<accession>A0A3R7DDZ7</accession>
<keyword evidence="2" id="KW-1185">Reference proteome</keyword>
<gene>
    <name evidence="1" type="ORF">ATJ93_2695</name>
</gene>
<dbReference type="AlphaFoldDB" id="A0A3R7DDZ7"/>
<protein>
    <submittedName>
        <fullName evidence="1">Uncharacterized protein</fullName>
    </submittedName>
</protein>
<comment type="caution">
    <text evidence="1">The sequence shown here is derived from an EMBL/GenBank/DDBJ whole genome shotgun (WGS) entry which is preliminary data.</text>
</comment>
<sequence>MFIDPGRLETRLREEFDGTEGESRVVVRQAVDLADSGQYEDDIGTPLTTDAVLEELADAPDGTPSERWNWWIGSLEVAYGGYERFGIRQYPK</sequence>
<dbReference type="Pfam" id="PF26484">
    <property type="entry name" value="WNWW"/>
    <property type="match status" value="1"/>
</dbReference>
<organism evidence="1 2">
    <name type="scientific">Halopiger aswanensis</name>
    <dbReference type="NCBI Taxonomy" id="148449"/>
    <lineage>
        <taxon>Archaea</taxon>
        <taxon>Methanobacteriati</taxon>
        <taxon>Methanobacteriota</taxon>
        <taxon>Stenosarchaea group</taxon>
        <taxon>Halobacteria</taxon>
        <taxon>Halobacteriales</taxon>
        <taxon>Natrialbaceae</taxon>
        <taxon>Halopiger</taxon>
    </lineage>
</organism>